<sequence length="171" mass="19616">MKLIIKTSIILIALCMLIGTIMIFLNDIKILFTRESAAYSSIISDVNQLYTIIFFIGYLGMTVLVFRQFSTRNLLVLSLVLVLWLLSGRVAAVKAFPDGRVITGWYYIETNSFKLCKENEDCESVLFKETKVKLLPLWCISINNKDTNRVIFIGPFTWNSCIKIFEEHIGK</sequence>
<evidence type="ECO:0000256" key="1">
    <source>
        <dbReference type="SAM" id="Phobius"/>
    </source>
</evidence>
<keyword evidence="1" id="KW-1133">Transmembrane helix</keyword>
<comment type="caution">
    <text evidence="2">The sequence shown here is derived from an EMBL/GenBank/DDBJ whole genome shotgun (WGS) entry which is preliminary data.</text>
</comment>
<dbReference type="OrthoDB" id="1453081at2"/>
<reference evidence="2 3" key="1">
    <citation type="submission" date="2018-06" db="EMBL/GenBank/DDBJ databases">
        <title>Genomic Encyclopedia of Archaeal and Bacterial Type Strains, Phase II (KMG-II): from individual species to whole genera.</title>
        <authorList>
            <person name="Goeker M."/>
        </authorList>
    </citation>
    <scope>NUCLEOTIDE SEQUENCE [LARGE SCALE GENOMIC DNA]</scope>
    <source>
        <strain evidence="2 3">DSM 23857</strain>
    </source>
</reference>
<dbReference type="RefSeq" id="WP_111596887.1">
    <property type="nucleotide sequence ID" value="NZ_QLLL01000002.1"/>
</dbReference>
<proteinExistence type="predicted"/>
<accession>A0A327QYE2</accession>
<keyword evidence="3" id="KW-1185">Reference proteome</keyword>
<evidence type="ECO:0000313" key="2">
    <source>
        <dbReference type="EMBL" id="RAJ08778.1"/>
    </source>
</evidence>
<dbReference type="Proteomes" id="UP000249547">
    <property type="component" value="Unassembled WGS sequence"/>
</dbReference>
<dbReference type="AlphaFoldDB" id="A0A327QYE2"/>
<dbReference type="EMBL" id="QLLL01000002">
    <property type="protein sequence ID" value="RAJ08778.1"/>
    <property type="molecule type" value="Genomic_DNA"/>
</dbReference>
<keyword evidence="1" id="KW-0812">Transmembrane</keyword>
<protein>
    <submittedName>
        <fullName evidence="2">Uncharacterized protein</fullName>
    </submittedName>
</protein>
<feature type="transmembrane region" description="Helical" evidence="1">
    <location>
        <begin position="48"/>
        <end position="66"/>
    </location>
</feature>
<gene>
    <name evidence="2" type="ORF">LX64_01432</name>
</gene>
<name>A0A327QYE2_9BACT</name>
<feature type="transmembrane region" description="Helical" evidence="1">
    <location>
        <begin position="7"/>
        <end position="28"/>
    </location>
</feature>
<feature type="transmembrane region" description="Helical" evidence="1">
    <location>
        <begin position="73"/>
        <end position="92"/>
    </location>
</feature>
<keyword evidence="1" id="KW-0472">Membrane</keyword>
<organism evidence="2 3">
    <name type="scientific">Chitinophaga skermanii</name>
    <dbReference type="NCBI Taxonomy" id="331697"/>
    <lineage>
        <taxon>Bacteria</taxon>
        <taxon>Pseudomonadati</taxon>
        <taxon>Bacteroidota</taxon>
        <taxon>Chitinophagia</taxon>
        <taxon>Chitinophagales</taxon>
        <taxon>Chitinophagaceae</taxon>
        <taxon>Chitinophaga</taxon>
    </lineage>
</organism>
<evidence type="ECO:0000313" key="3">
    <source>
        <dbReference type="Proteomes" id="UP000249547"/>
    </source>
</evidence>